<organism evidence="1">
    <name type="scientific">Culex pipiens</name>
    <name type="common">House mosquito</name>
    <dbReference type="NCBI Taxonomy" id="7175"/>
    <lineage>
        <taxon>Eukaryota</taxon>
        <taxon>Metazoa</taxon>
        <taxon>Ecdysozoa</taxon>
        <taxon>Arthropoda</taxon>
        <taxon>Hexapoda</taxon>
        <taxon>Insecta</taxon>
        <taxon>Pterygota</taxon>
        <taxon>Neoptera</taxon>
        <taxon>Endopterygota</taxon>
        <taxon>Diptera</taxon>
        <taxon>Nematocera</taxon>
        <taxon>Culicoidea</taxon>
        <taxon>Culicidae</taxon>
        <taxon>Culicinae</taxon>
        <taxon>Culicini</taxon>
        <taxon>Culex</taxon>
        <taxon>Culex</taxon>
    </lineage>
</organism>
<name>A0A8D8AJK0_CULPI</name>
<reference evidence="1" key="1">
    <citation type="submission" date="2021-05" db="EMBL/GenBank/DDBJ databases">
        <authorList>
            <person name="Alioto T."/>
            <person name="Alioto T."/>
            <person name="Gomez Garrido J."/>
        </authorList>
    </citation>
    <scope>NUCLEOTIDE SEQUENCE</scope>
</reference>
<sequence>MFEGSYFFFVFVASSNKKKSTSSPPPWCDKVTQSEENRLFHACFNRRASDRVALLTFHFLPGPITIGSDRVFRSDLLFHAATTTEQCKTRRFDSRSHTTTPAAKPLNFSHHRQLIIICQKRVLNTVNASRHKRSGRALSTDKPIKQM</sequence>
<evidence type="ECO:0000313" key="1">
    <source>
        <dbReference type="EMBL" id="CAG6456775.1"/>
    </source>
</evidence>
<accession>A0A8D8AJK0</accession>
<dbReference type="AlphaFoldDB" id="A0A8D8AJK0"/>
<protein>
    <submittedName>
        <fullName evidence="1">(northern house mosquito) hypothetical protein</fullName>
    </submittedName>
</protein>
<proteinExistence type="predicted"/>
<dbReference type="EMBL" id="HBUE01031740">
    <property type="protein sequence ID" value="CAG6456775.1"/>
    <property type="molecule type" value="Transcribed_RNA"/>
</dbReference>